<feature type="transmembrane region" description="Helical" evidence="6">
    <location>
        <begin position="64"/>
        <end position="81"/>
    </location>
</feature>
<dbReference type="PANTHER" id="PTHR30474:SF3">
    <property type="entry name" value="PEPTIDOGLYCAN GLYCOSYLTRANSFERASE RODA"/>
    <property type="match status" value="1"/>
</dbReference>
<dbReference type="GO" id="GO:0005886">
    <property type="term" value="C:plasma membrane"/>
    <property type="evidence" value="ECO:0007669"/>
    <property type="project" value="TreeGrafter"/>
</dbReference>
<protein>
    <submittedName>
        <fullName evidence="7">Cell division protein FtsW (Lipid II flippase)</fullName>
    </submittedName>
</protein>
<feature type="transmembrane region" description="Helical" evidence="6">
    <location>
        <begin position="224"/>
        <end position="243"/>
    </location>
</feature>
<evidence type="ECO:0000256" key="1">
    <source>
        <dbReference type="ARBA" id="ARBA00004141"/>
    </source>
</evidence>
<evidence type="ECO:0000256" key="4">
    <source>
        <dbReference type="ARBA" id="ARBA00022989"/>
    </source>
</evidence>
<name>A0A2S6FYU3_9CLOT</name>
<evidence type="ECO:0000256" key="3">
    <source>
        <dbReference type="ARBA" id="ARBA00022960"/>
    </source>
</evidence>
<dbReference type="PANTHER" id="PTHR30474">
    <property type="entry name" value="CELL CYCLE PROTEIN"/>
    <property type="match status" value="1"/>
</dbReference>
<evidence type="ECO:0000313" key="7">
    <source>
        <dbReference type="EMBL" id="PPK48659.1"/>
    </source>
</evidence>
<feature type="transmembrane region" description="Helical" evidence="6">
    <location>
        <begin position="121"/>
        <end position="141"/>
    </location>
</feature>
<comment type="subcellular location">
    <subcellularLocation>
        <location evidence="1">Membrane</location>
        <topology evidence="1">Multi-pass membrane protein</topology>
    </subcellularLocation>
</comment>
<evidence type="ECO:0000256" key="6">
    <source>
        <dbReference type="SAM" id="Phobius"/>
    </source>
</evidence>
<evidence type="ECO:0000313" key="8">
    <source>
        <dbReference type="Proteomes" id="UP000239863"/>
    </source>
</evidence>
<feature type="transmembrane region" description="Helical" evidence="6">
    <location>
        <begin position="264"/>
        <end position="287"/>
    </location>
</feature>
<sequence length="399" mass="44369">MDSIKDERKLLLLTYLLCMAMFLNLGFLKDPFDTGALIMGGVLCILIGYAYFIIRRFFNEGDKFMLIFACLLSVIGIAMLYRLKSVDAIKQTVWFAISITTYILVVVLLPDLKTFSKYKKIYMVGTLIFMSMATFIGTEVYGAKNWVFIGPISFQPSEAGKLFLAAYLASSLKDYKTFKDLIEPAIVVIVSLAFMVYQKDLGSVLIFFGISITMLYMATSKVKYIVTAFGLSIIGSLASYKMFPHVRKRIMIWQDPWKYASDESFQIIQGLFAISSGGLFGSGFGLGLPGLVPVRTTDFIFAVICEELGVIMGFGIIILYFLLFYRCMRTAIYVDDKFSQLITVGYSAMIASQALVIIGGVMNVIPLTGITLPFVSYGGSSILTMFFALAIIQKVSEEG</sequence>
<dbReference type="RefSeq" id="WP_029452221.1">
    <property type="nucleotide sequence ID" value="NZ_PTIS01000005.1"/>
</dbReference>
<dbReference type="GO" id="GO:0008360">
    <property type="term" value="P:regulation of cell shape"/>
    <property type="evidence" value="ECO:0007669"/>
    <property type="project" value="UniProtKB-KW"/>
</dbReference>
<proteinExistence type="predicted"/>
<dbReference type="InterPro" id="IPR001182">
    <property type="entry name" value="FtsW/RodA"/>
</dbReference>
<accession>A0A2S6FYU3</accession>
<keyword evidence="5 6" id="KW-0472">Membrane</keyword>
<feature type="transmembrane region" description="Helical" evidence="6">
    <location>
        <begin position="344"/>
        <end position="365"/>
    </location>
</feature>
<gene>
    <name evidence="7" type="ORF">BD821_10537</name>
</gene>
<dbReference type="GO" id="GO:0032153">
    <property type="term" value="C:cell division site"/>
    <property type="evidence" value="ECO:0007669"/>
    <property type="project" value="TreeGrafter"/>
</dbReference>
<reference evidence="7 8" key="1">
    <citation type="submission" date="2018-02" db="EMBL/GenBank/DDBJ databases">
        <title>Genomic Encyclopedia of Archaeal and Bacterial Type Strains, Phase II (KMG-II): from individual species to whole genera.</title>
        <authorList>
            <person name="Goeker M."/>
        </authorList>
    </citation>
    <scope>NUCLEOTIDE SEQUENCE [LARGE SCALE GENOMIC DNA]</scope>
    <source>
        <strain evidence="7 8">DSM 15099</strain>
    </source>
</reference>
<keyword evidence="2 6" id="KW-0812">Transmembrane</keyword>
<keyword evidence="4 6" id="KW-1133">Transmembrane helix</keyword>
<keyword evidence="3" id="KW-0133">Cell shape</keyword>
<comment type="caution">
    <text evidence="7">The sequence shown here is derived from an EMBL/GenBank/DDBJ whole genome shotgun (WGS) entry which is preliminary data.</text>
</comment>
<feature type="transmembrane region" description="Helical" evidence="6">
    <location>
        <begin position="299"/>
        <end position="323"/>
    </location>
</feature>
<dbReference type="Pfam" id="PF01098">
    <property type="entry name" value="FTSW_RODA_SPOVE"/>
    <property type="match status" value="1"/>
</dbReference>
<dbReference type="EMBL" id="PTIS01000005">
    <property type="protein sequence ID" value="PPK48659.1"/>
    <property type="molecule type" value="Genomic_DNA"/>
</dbReference>
<feature type="transmembrane region" description="Helical" evidence="6">
    <location>
        <begin position="34"/>
        <end position="52"/>
    </location>
</feature>
<evidence type="ECO:0000256" key="5">
    <source>
        <dbReference type="ARBA" id="ARBA00023136"/>
    </source>
</evidence>
<feature type="transmembrane region" description="Helical" evidence="6">
    <location>
        <begin position="202"/>
        <end position="218"/>
    </location>
</feature>
<evidence type="ECO:0000256" key="2">
    <source>
        <dbReference type="ARBA" id="ARBA00022692"/>
    </source>
</evidence>
<feature type="transmembrane region" description="Helical" evidence="6">
    <location>
        <begin position="93"/>
        <end position="109"/>
    </location>
</feature>
<dbReference type="OrthoDB" id="9812661at2"/>
<keyword evidence="7" id="KW-0131">Cell cycle</keyword>
<dbReference type="AlphaFoldDB" id="A0A2S6FYU3"/>
<dbReference type="GO" id="GO:0051301">
    <property type="term" value="P:cell division"/>
    <property type="evidence" value="ECO:0007669"/>
    <property type="project" value="UniProtKB-KW"/>
</dbReference>
<feature type="transmembrane region" description="Helical" evidence="6">
    <location>
        <begin position="12"/>
        <end position="28"/>
    </location>
</feature>
<dbReference type="GO" id="GO:0015648">
    <property type="term" value="F:lipid-linked peptidoglycan transporter activity"/>
    <property type="evidence" value="ECO:0007669"/>
    <property type="project" value="TreeGrafter"/>
</dbReference>
<dbReference type="STRING" id="37659.GCA_000703125_01483"/>
<dbReference type="GeneID" id="75090364"/>
<feature type="transmembrane region" description="Helical" evidence="6">
    <location>
        <begin position="371"/>
        <end position="392"/>
    </location>
</feature>
<organism evidence="7 8">
    <name type="scientific">Clostridium algidicarnis DSM 15099</name>
    <dbReference type="NCBI Taxonomy" id="1121295"/>
    <lineage>
        <taxon>Bacteria</taxon>
        <taxon>Bacillati</taxon>
        <taxon>Bacillota</taxon>
        <taxon>Clostridia</taxon>
        <taxon>Eubacteriales</taxon>
        <taxon>Clostridiaceae</taxon>
        <taxon>Clostridium</taxon>
    </lineage>
</organism>
<dbReference type="Proteomes" id="UP000239863">
    <property type="component" value="Unassembled WGS sequence"/>
</dbReference>
<keyword evidence="7" id="KW-0132">Cell division</keyword>